<dbReference type="GO" id="GO:0015976">
    <property type="term" value="P:carbon utilization"/>
    <property type="evidence" value="ECO:0007669"/>
    <property type="project" value="InterPro"/>
</dbReference>
<feature type="binding site" evidence="7">
    <location>
        <position position="46"/>
    </location>
    <ligand>
        <name>Zn(2+)</name>
        <dbReference type="ChEBI" id="CHEBI:29105"/>
    </ligand>
</feature>
<feature type="binding site" evidence="7">
    <location>
        <position position="44"/>
    </location>
    <ligand>
        <name>Zn(2+)</name>
        <dbReference type="ChEBI" id="CHEBI:29105"/>
    </ligand>
</feature>
<dbReference type="PANTHER" id="PTHR11002:SF76">
    <property type="entry name" value="CARBONIC ANHYDRASE"/>
    <property type="match status" value="1"/>
</dbReference>
<proteinExistence type="inferred from homology"/>
<organism evidence="9 10">
    <name type="scientific">Alkalibacterium gilvum</name>
    <dbReference type="NCBI Taxonomy" id="1130080"/>
    <lineage>
        <taxon>Bacteria</taxon>
        <taxon>Bacillati</taxon>
        <taxon>Bacillota</taxon>
        <taxon>Bacilli</taxon>
        <taxon>Lactobacillales</taxon>
        <taxon>Carnobacteriaceae</taxon>
        <taxon>Alkalibacterium</taxon>
    </lineage>
</organism>
<evidence type="ECO:0000256" key="4">
    <source>
        <dbReference type="ARBA" id="ARBA00022833"/>
    </source>
</evidence>
<sequence>MQEEVRSKIQRGLKTFQVGKYEKSKAIYKEHATQQNPDILYIGCSDSRVSPEVILDADPGELFVLRNIANKVPSLKKNEMDPTTMSAIEFAVVVLNVKTIVICGHSNCGGCAAALSGEKTLGTLPYTKQYLEPLKELSEKVTREAFDKTDTEKARMMEEQNVLKQLVHLREYSFINKRIEAGDLEIQGWRFDIGSGKVERYNEKTDSFRPII</sequence>
<dbReference type="PROSITE" id="PS00704">
    <property type="entry name" value="PROK_CO2_ANHYDRASE_1"/>
    <property type="match status" value="1"/>
</dbReference>
<evidence type="ECO:0000313" key="10">
    <source>
        <dbReference type="Proteomes" id="UP000198564"/>
    </source>
</evidence>
<evidence type="ECO:0000313" key="9">
    <source>
        <dbReference type="EMBL" id="SEI53224.1"/>
    </source>
</evidence>
<keyword evidence="4 7" id="KW-0862">Zinc</keyword>
<dbReference type="InterPro" id="IPR036874">
    <property type="entry name" value="Carbonic_anhydrase_sf"/>
</dbReference>
<dbReference type="SUPFAM" id="SSF53056">
    <property type="entry name" value="beta-carbonic anhydrase, cab"/>
    <property type="match status" value="1"/>
</dbReference>
<dbReference type="Pfam" id="PF00484">
    <property type="entry name" value="Pro_CA"/>
    <property type="match status" value="1"/>
</dbReference>
<dbReference type="InterPro" id="IPR015892">
    <property type="entry name" value="Carbonic_anhydrase_CS"/>
</dbReference>
<gene>
    <name evidence="9" type="ORF">SAMN04488113_102108</name>
</gene>
<dbReference type="EMBL" id="FNYW01000002">
    <property type="protein sequence ID" value="SEI53224.1"/>
    <property type="molecule type" value="Genomic_DNA"/>
</dbReference>
<dbReference type="Proteomes" id="UP000198564">
    <property type="component" value="Unassembled WGS sequence"/>
</dbReference>
<protein>
    <recommendedName>
        <fullName evidence="2 8">Carbonic anhydrase</fullName>
        <ecNumber evidence="2 8">4.2.1.1</ecNumber>
    </recommendedName>
    <alternativeName>
        <fullName evidence="8">Carbonate dehydratase</fullName>
    </alternativeName>
</protein>
<comment type="catalytic activity">
    <reaction evidence="6 8">
        <text>hydrogencarbonate + H(+) = CO2 + H2O</text>
        <dbReference type="Rhea" id="RHEA:10748"/>
        <dbReference type="ChEBI" id="CHEBI:15377"/>
        <dbReference type="ChEBI" id="CHEBI:15378"/>
        <dbReference type="ChEBI" id="CHEBI:16526"/>
        <dbReference type="ChEBI" id="CHEBI:17544"/>
        <dbReference type="EC" id="4.2.1.1"/>
    </reaction>
</comment>
<keyword evidence="10" id="KW-1185">Reference proteome</keyword>
<evidence type="ECO:0000256" key="7">
    <source>
        <dbReference type="PIRSR" id="PIRSR601765-1"/>
    </source>
</evidence>
<dbReference type="OrthoDB" id="9769739at2"/>
<dbReference type="PROSITE" id="PS00705">
    <property type="entry name" value="PROK_CO2_ANHYDRASE_2"/>
    <property type="match status" value="1"/>
</dbReference>
<comment type="similarity">
    <text evidence="1 8">Belongs to the beta-class carbonic anhydrase family.</text>
</comment>
<evidence type="ECO:0000256" key="2">
    <source>
        <dbReference type="ARBA" id="ARBA00012925"/>
    </source>
</evidence>
<comment type="cofactor">
    <cofactor evidence="7">
        <name>Zn(2+)</name>
        <dbReference type="ChEBI" id="CHEBI:29105"/>
    </cofactor>
    <text evidence="7">Binds 1 zinc ion per subunit.</text>
</comment>
<accession>A0A1H6RIS7</accession>
<dbReference type="RefSeq" id="WP_091632339.1">
    <property type="nucleotide sequence ID" value="NZ_FNYW01000002.1"/>
</dbReference>
<dbReference type="PANTHER" id="PTHR11002">
    <property type="entry name" value="CARBONIC ANHYDRASE"/>
    <property type="match status" value="1"/>
</dbReference>
<dbReference type="SMART" id="SM00947">
    <property type="entry name" value="Pro_CA"/>
    <property type="match status" value="1"/>
</dbReference>
<dbReference type="InterPro" id="IPR001765">
    <property type="entry name" value="Carbonic_anhydrase"/>
</dbReference>
<dbReference type="AlphaFoldDB" id="A0A1H6RIS7"/>
<feature type="binding site" evidence="7">
    <location>
        <position position="105"/>
    </location>
    <ligand>
        <name>Zn(2+)</name>
        <dbReference type="ChEBI" id="CHEBI:29105"/>
    </ligand>
</feature>
<evidence type="ECO:0000256" key="5">
    <source>
        <dbReference type="ARBA" id="ARBA00023239"/>
    </source>
</evidence>
<comment type="function">
    <text evidence="8">Reversible hydration of carbon dioxide.</text>
</comment>
<dbReference type="GO" id="GO:0008270">
    <property type="term" value="F:zinc ion binding"/>
    <property type="evidence" value="ECO:0007669"/>
    <property type="project" value="UniProtKB-UniRule"/>
</dbReference>
<dbReference type="GO" id="GO:0004089">
    <property type="term" value="F:carbonate dehydratase activity"/>
    <property type="evidence" value="ECO:0007669"/>
    <property type="project" value="UniProtKB-UniRule"/>
</dbReference>
<keyword evidence="3 7" id="KW-0479">Metal-binding</keyword>
<keyword evidence="5 8" id="KW-0456">Lyase</keyword>
<evidence type="ECO:0000256" key="3">
    <source>
        <dbReference type="ARBA" id="ARBA00022723"/>
    </source>
</evidence>
<evidence type="ECO:0000256" key="8">
    <source>
        <dbReference type="RuleBase" id="RU003956"/>
    </source>
</evidence>
<evidence type="ECO:0000256" key="6">
    <source>
        <dbReference type="ARBA" id="ARBA00048348"/>
    </source>
</evidence>
<dbReference type="Gene3D" id="3.40.1050.10">
    <property type="entry name" value="Carbonic anhydrase"/>
    <property type="match status" value="1"/>
</dbReference>
<reference evidence="10" key="1">
    <citation type="submission" date="2016-10" db="EMBL/GenBank/DDBJ databases">
        <authorList>
            <person name="Varghese N."/>
            <person name="Submissions S."/>
        </authorList>
    </citation>
    <scope>NUCLEOTIDE SEQUENCE [LARGE SCALE GENOMIC DNA]</scope>
    <source>
        <strain evidence="10">DSM 25751</strain>
    </source>
</reference>
<evidence type="ECO:0000256" key="1">
    <source>
        <dbReference type="ARBA" id="ARBA00006217"/>
    </source>
</evidence>
<dbReference type="STRING" id="1130080.SAMN04488113_102108"/>
<name>A0A1H6RIS7_9LACT</name>
<dbReference type="EC" id="4.2.1.1" evidence="2 8"/>
<feature type="binding site" evidence="7">
    <location>
        <position position="108"/>
    </location>
    <ligand>
        <name>Zn(2+)</name>
        <dbReference type="ChEBI" id="CHEBI:29105"/>
    </ligand>
</feature>